<name>A0A1B7NVX2_9EURO</name>
<dbReference type="GO" id="GO:0003824">
    <property type="term" value="F:catalytic activity"/>
    <property type="evidence" value="ECO:0007669"/>
    <property type="project" value="InterPro"/>
</dbReference>
<comment type="caution">
    <text evidence="1">The sequence shown here is derived from an EMBL/GenBank/DDBJ whole genome shotgun (WGS) entry which is preliminary data.</text>
</comment>
<dbReference type="PANTHER" id="PTHR46082:SF11">
    <property type="entry name" value="AAA+ ATPASE DOMAIN-CONTAINING PROTEIN-RELATED"/>
    <property type="match status" value="1"/>
</dbReference>
<dbReference type="OrthoDB" id="1577640at2759"/>
<proteinExistence type="predicted"/>
<dbReference type="EMBL" id="LGUA01000591">
    <property type="protein sequence ID" value="OAX80909.1"/>
    <property type="molecule type" value="Genomic_DNA"/>
</dbReference>
<dbReference type="PANTHER" id="PTHR46082">
    <property type="entry name" value="ATP/GTP-BINDING PROTEIN-RELATED"/>
    <property type="match status" value="1"/>
</dbReference>
<keyword evidence="2" id="KW-1185">Reference proteome</keyword>
<accession>A0A1B7NVX2</accession>
<evidence type="ECO:0000313" key="2">
    <source>
        <dbReference type="Proteomes" id="UP000091918"/>
    </source>
</evidence>
<organism evidence="1 2">
    <name type="scientific">Emergomyces africanus</name>
    <dbReference type="NCBI Taxonomy" id="1955775"/>
    <lineage>
        <taxon>Eukaryota</taxon>
        <taxon>Fungi</taxon>
        <taxon>Dikarya</taxon>
        <taxon>Ascomycota</taxon>
        <taxon>Pezizomycotina</taxon>
        <taxon>Eurotiomycetes</taxon>
        <taxon>Eurotiomycetidae</taxon>
        <taxon>Onygenales</taxon>
        <taxon>Ajellomycetaceae</taxon>
        <taxon>Emergomyces</taxon>
    </lineage>
</organism>
<protein>
    <submittedName>
        <fullName evidence="1">Uncharacterized protein</fullName>
    </submittedName>
</protein>
<dbReference type="Gene3D" id="3.40.50.1580">
    <property type="entry name" value="Nucleoside phosphorylase domain"/>
    <property type="match status" value="1"/>
</dbReference>
<dbReference type="GO" id="GO:0009116">
    <property type="term" value="P:nucleoside metabolic process"/>
    <property type="evidence" value="ECO:0007669"/>
    <property type="project" value="InterPro"/>
</dbReference>
<dbReference type="STRING" id="1658172.A0A1B7NVX2"/>
<gene>
    <name evidence="1" type="ORF">ACJ72_04757</name>
</gene>
<dbReference type="InterPro" id="IPR053137">
    <property type="entry name" value="NLR-like"/>
</dbReference>
<dbReference type="AlphaFoldDB" id="A0A1B7NVX2"/>
<dbReference type="Proteomes" id="UP000091918">
    <property type="component" value="Unassembled WGS sequence"/>
</dbReference>
<feature type="non-terminal residue" evidence="1">
    <location>
        <position position="52"/>
    </location>
</feature>
<sequence length="52" mass="5856">MPSSTKRLQHKDYTIAWICAQPLEATAAEAMLDETHLDLPINPQDENTYILG</sequence>
<dbReference type="InterPro" id="IPR035994">
    <property type="entry name" value="Nucleoside_phosphorylase_sf"/>
</dbReference>
<evidence type="ECO:0000313" key="1">
    <source>
        <dbReference type="EMBL" id="OAX80909.1"/>
    </source>
</evidence>
<reference evidence="1 2" key="1">
    <citation type="submission" date="2015-07" db="EMBL/GenBank/DDBJ databases">
        <title>Emmonsia species relationships and genome sequence.</title>
        <authorList>
            <person name="Cuomo C.A."/>
            <person name="Schwartz I.S."/>
            <person name="Kenyon C."/>
            <person name="de Hoog G.S."/>
            <person name="Govender N.P."/>
            <person name="Botha A."/>
            <person name="Moreno L."/>
            <person name="de Vries M."/>
            <person name="Munoz J.F."/>
            <person name="Stielow J.B."/>
        </authorList>
    </citation>
    <scope>NUCLEOTIDE SEQUENCE [LARGE SCALE GENOMIC DNA]</scope>
    <source>
        <strain evidence="1 2">CBS 136260</strain>
    </source>
</reference>